<feature type="region of interest" description="Disordered" evidence="1">
    <location>
        <begin position="153"/>
        <end position="189"/>
    </location>
</feature>
<protein>
    <submittedName>
        <fullName evidence="2">Uncharacterized protein</fullName>
    </submittedName>
</protein>
<proteinExistence type="predicted"/>
<dbReference type="Proteomes" id="UP000750711">
    <property type="component" value="Unassembled WGS sequence"/>
</dbReference>
<evidence type="ECO:0000256" key="1">
    <source>
        <dbReference type="SAM" id="MobiDB-lite"/>
    </source>
</evidence>
<gene>
    <name evidence="2" type="ORF">GP486_006339</name>
</gene>
<comment type="caution">
    <text evidence="2">The sequence shown here is derived from an EMBL/GenBank/DDBJ whole genome shotgun (WGS) entry which is preliminary data.</text>
</comment>
<reference evidence="2" key="1">
    <citation type="submission" date="2021-03" db="EMBL/GenBank/DDBJ databases">
        <title>Comparative genomics and phylogenomic investigation of the class Geoglossomycetes provide insights into ecological specialization and systematics.</title>
        <authorList>
            <person name="Melie T."/>
            <person name="Pirro S."/>
            <person name="Miller A.N."/>
            <person name="Quandt A."/>
        </authorList>
    </citation>
    <scope>NUCLEOTIDE SEQUENCE</scope>
    <source>
        <strain evidence="2">CAQ_001_2017</strain>
    </source>
</reference>
<keyword evidence="3" id="KW-1185">Reference proteome</keyword>
<dbReference type="EMBL" id="JAGHQM010001398">
    <property type="protein sequence ID" value="KAH0555716.1"/>
    <property type="molecule type" value="Genomic_DNA"/>
</dbReference>
<feature type="non-terminal residue" evidence="2">
    <location>
        <position position="402"/>
    </location>
</feature>
<feature type="compositionally biased region" description="Low complexity" evidence="1">
    <location>
        <begin position="48"/>
        <end position="59"/>
    </location>
</feature>
<sequence>MYSEDVVPPQIPQFAMSETIGLSYKTYRESRQLQRTDQLQSIRKEQQLQRQRSRSQPSRNTKASPSIPQITVESDTTIANAESQEEWPLPLSKPISFERSQEDDQSISESTQDVSVKDPYTTAVKRKRWAIGYANPLFPVDSVLWLPTSKTAARSPSSTRLTANESHPPVSASASLKTRTATEDVQEEVEISYDDRSPMSEDGPPIYDVTRPTCSIMLVCYRSGPKPCKSKQVEVVSRSRFNDVNSFKQWVNFKPELLRTDRQFFQALRRVYLREMCSIWRRLLSLKTLRSIRLLSYTHGVRPKAVPLDDVDLQDILYAYNNPSTLSDSEDETPWINWVYGLRKPYRRHAIEFVEGWDQKRIAIAGTLPWLFSTIVGVVWSAKGGDVQTAFTVAGFLLTSGT</sequence>
<name>A0A9P8IJ71_9PEZI</name>
<feature type="compositionally biased region" description="Polar residues" evidence="1">
    <location>
        <begin position="153"/>
        <end position="165"/>
    </location>
</feature>
<dbReference type="AlphaFoldDB" id="A0A9P8IJ71"/>
<accession>A0A9P8IJ71</accession>
<evidence type="ECO:0000313" key="2">
    <source>
        <dbReference type="EMBL" id="KAH0555716.1"/>
    </source>
</evidence>
<feature type="region of interest" description="Disordered" evidence="1">
    <location>
        <begin position="30"/>
        <end position="74"/>
    </location>
</feature>
<evidence type="ECO:0000313" key="3">
    <source>
        <dbReference type="Proteomes" id="UP000750711"/>
    </source>
</evidence>
<organism evidence="2 3">
    <name type="scientific">Trichoglossum hirsutum</name>
    <dbReference type="NCBI Taxonomy" id="265104"/>
    <lineage>
        <taxon>Eukaryota</taxon>
        <taxon>Fungi</taxon>
        <taxon>Dikarya</taxon>
        <taxon>Ascomycota</taxon>
        <taxon>Pezizomycotina</taxon>
        <taxon>Geoglossomycetes</taxon>
        <taxon>Geoglossales</taxon>
        <taxon>Geoglossaceae</taxon>
        <taxon>Trichoglossum</taxon>
    </lineage>
</organism>
<feature type="compositionally biased region" description="Polar residues" evidence="1">
    <location>
        <begin position="60"/>
        <end position="74"/>
    </location>
</feature>